<dbReference type="Pfam" id="PF00743">
    <property type="entry name" value="FMO-like"/>
    <property type="match status" value="1"/>
</dbReference>
<dbReference type="SUPFAM" id="SSF51905">
    <property type="entry name" value="FAD/NAD(P)-binding domain"/>
    <property type="match status" value="2"/>
</dbReference>
<dbReference type="InterPro" id="IPR036188">
    <property type="entry name" value="FAD/NAD-bd_sf"/>
</dbReference>
<feature type="transmembrane region" description="Helical" evidence="5">
    <location>
        <begin position="260"/>
        <end position="289"/>
    </location>
</feature>
<comment type="caution">
    <text evidence="6">The sequence shown here is derived from an EMBL/GenBank/DDBJ whole genome shotgun (WGS) entry which is preliminary data.</text>
</comment>
<evidence type="ECO:0000256" key="2">
    <source>
        <dbReference type="ARBA" id="ARBA00022630"/>
    </source>
</evidence>
<protein>
    <submittedName>
        <fullName evidence="6">Monooxygenase</fullName>
    </submittedName>
</protein>
<dbReference type="EMBL" id="VXIT01000003">
    <property type="protein sequence ID" value="KAA6413921.1"/>
    <property type="molecule type" value="Genomic_DNA"/>
</dbReference>
<dbReference type="PANTHER" id="PTHR23023">
    <property type="entry name" value="DIMETHYLANILINE MONOOXYGENASE"/>
    <property type="match status" value="1"/>
</dbReference>
<evidence type="ECO:0000256" key="1">
    <source>
        <dbReference type="ARBA" id="ARBA00009183"/>
    </source>
</evidence>
<proteinExistence type="inferred from homology"/>
<dbReference type="GO" id="GO:0004499">
    <property type="term" value="F:N,N-dimethylaniline monooxygenase activity"/>
    <property type="evidence" value="ECO:0007669"/>
    <property type="project" value="InterPro"/>
</dbReference>
<evidence type="ECO:0000313" key="6">
    <source>
        <dbReference type="EMBL" id="KAA6413921.1"/>
    </source>
</evidence>
<dbReference type="InterPro" id="IPR050346">
    <property type="entry name" value="FMO-like"/>
</dbReference>
<dbReference type="GO" id="GO:0050660">
    <property type="term" value="F:flavin adenine dinucleotide binding"/>
    <property type="evidence" value="ECO:0007669"/>
    <property type="project" value="InterPro"/>
</dbReference>
<dbReference type="OrthoDB" id="66881at2759"/>
<accession>A0A5M8PWY3</accession>
<keyword evidence="2" id="KW-0285">Flavoprotein</keyword>
<comment type="similarity">
    <text evidence="1">Belongs to the FMO family.</text>
</comment>
<organism evidence="6 7">
    <name type="scientific">Lasallia pustulata</name>
    <dbReference type="NCBI Taxonomy" id="136370"/>
    <lineage>
        <taxon>Eukaryota</taxon>
        <taxon>Fungi</taxon>
        <taxon>Dikarya</taxon>
        <taxon>Ascomycota</taxon>
        <taxon>Pezizomycotina</taxon>
        <taxon>Lecanoromycetes</taxon>
        <taxon>OSLEUM clade</taxon>
        <taxon>Umbilicariomycetidae</taxon>
        <taxon>Umbilicariales</taxon>
        <taxon>Umbilicariaceae</taxon>
        <taxon>Lasallia</taxon>
    </lineage>
</organism>
<evidence type="ECO:0000256" key="4">
    <source>
        <dbReference type="ARBA" id="ARBA00023002"/>
    </source>
</evidence>
<keyword evidence="4" id="KW-0560">Oxidoreductase</keyword>
<evidence type="ECO:0000256" key="3">
    <source>
        <dbReference type="ARBA" id="ARBA00022827"/>
    </source>
</evidence>
<dbReference type="GO" id="GO:0050661">
    <property type="term" value="F:NADP binding"/>
    <property type="evidence" value="ECO:0007669"/>
    <property type="project" value="InterPro"/>
</dbReference>
<dbReference type="InterPro" id="IPR020946">
    <property type="entry name" value="Flavin_mOase-like"/>
</dbReference>
<sequence length="474" mass="53685">MQLKQVNGRRRSTAALVYEGAAGAFPENPIDAIVVGVGPSGMVALRTLLRDDPPLSVLAVDRQNVGGGIWTGHIPSYSTLQDLKCEYEVHGVKFPQQQPPRRGPRDQVAKFCDEYIKEFGLREHVLWQHDVVKVEMVKPMLHRIEIRQWGKGVENPVTATVYTRSVLVCTGHNILTYVPELPGQETATFPIKHNNDIREASEIPKSDVIVIGAGPSAMDMVQEACVTQGATNVHVVARTAHWGAPDMWWPLLHRYGWSEIYILGVFYYWLPIFVADALLYYIGVFWAWWHAIPEWMPPKKDSVSSKVAYILRTHLLAPYKAGQFRIHNDCRVKLIEGDRVTLTDGTVLYPKMLIAATGWSTDSSFLPGGEKSGEYDSLAAADIPRPLYLRFYDQEYPGIFYISMSNGYMAYTHNSSFLSQCIVQILRGTWTPPSRQQMERNCREVVTKYVGLPGRLKLDLEEEGFATLRWKDER</sequence>
<evidence type="ECO:0000313" key="7">
    <source>
        <dbReference type="Proteomes" id="UP000324767"/>
    </source>
</evidence>
<dbReference type="AlphaFoldDB" id="A0A5M8PWY3"/>
<keyword evidence="3" id="KW-0274">FAD</keyword>
<keyword evidence="5" id="KW-0812">Transmembrane</keyword>
<gene>
    <name evidence="6" type="ORF">FRX48_02283</name>
</gene>
<keyword evidence="5" id="KW-1133">Transmembrane helix</keyword>
<name>A0A5M8PWY3_9LECA</name>
<dbReference type="Gene3D" id="3.50.50.60">
    <property type="entry name" value="FAD/NAD(P)-binding domain"/>
    <property type="match status" value="1"/>
</dbReference>
<reference evidence="6 7" key="1">
    <citation type="submission" date="2019-09" db="EMBL/GenBank/DDBJ databases">
        <title>The hologenome of the rock-dwelling lichen Lasallia pustulata.</title>
        <authorList>
            <person name="Greshake Tzovaras B."/>
            <person name="Segers F."/>
            <person name="Bicker A."/>
            <person name="Dal Grande F."/>
            <person name="Otte J."/>
            <person name="Hankeln T."/>
            <person name="Schmitt I."/>
            <person name="Ebersberger I."/>
        </authorList>
    </citation>
    <scope>NUCLEOTIDE SEQUENCE [LARGE SCALE GENOMIC DNA]</scope>
    <source>
        <strain evidence="6">A1-1</strain>
    </source>
</reference>
<keyword evidence="6" id="KW-0503">Monooxygenase</keyword>
<evidence type="ECO:0000256" key="5">
    <source>
        <dbReference type="SAM" id="Phobius"/>
    </source>
</evidence>
<keyword evidence="5" id="KW-0472">Membrane</keyword>
<dbReference type="Proteomes" id="UP000324767">
    <property type="component" value="Unassembled WGS sequence"/>
</dbReference>